<evidence type="ECO:0000256" key="4">
    <source>
        <dbReference type="PROSITE-ProRule" id="PRU00335"/>
    </source>
</evidence>
<proteinExistence type="predicted"/>
<accession>A0A2A5J626</accession>
<organism evidence="8 9">
    <name type="scientific">Rhodococcus qingshengii</name>
    <dbReference type="NCBI Taxonomy" id="334542"/>
    <lineage>
        <taxon>Bacteria</taxon>
        <taxon>Bacillati</taxon>
        <taxon>Actinomycetota</taxon>
        <taxon>Actinomycetes</taxon>
        <taxon>Mycobacteriales</taxon>
        <taxon>Nocardiaceae</taxon>
        <taxon>Rhodococcus</taxon>
        <taxon>Rhodococcus erythropolis group</taxon>
    </lineage>
</organism>
<dbReference type="PANTHER" id="PTHR30055">
    <property type="entry name" value="HTH-TYPE TRANSCRIPTIONAL REGULATOR RUTR"/>
    <property type="match status" value="1"/>
</dbReference>
<keyword evidence="1" id="KW-0805">Transcription regulation</keyword>
<feature type="region of interest" description="Disordered" evidence="5">
    <location>
        <begin position="1"/>
        <end position="28"/>
    </location>
</feature>
<dbReference type="Proteomes" id="UP000230886">
    <property type="component" value="Unassembled WGS sequence"/>
</dbReference>
<dbReference type="EMBL" id="NOVD01000025">
    <property type="protein sequence ID" value="PCK24697.1"/>
    <property type="molecule type" value="Genomic_DNA"/>
</dbReference>
<dbReference type="RefSeq" id="WP_003940096.1">
    <property type="nucleotide sequence ID" value="NZ_AP023172.1"/>
</dbReference>
<evidence type="ECO:0000256" key="1">
    <source>
        <dbReference type="ARBA" id="ARBA00023015"/>
    </source>
</evidence>
<reference evidence="7" key="2">
    <citation type="submission" date="2023-02" db="EMBL/GenBank/DDBJ databases">
        <title>A novel hydrolase synthesized by Rhodococcus erythropolis HQ is responsible for the detoxification of Zearalenone.</title>
        <authorList>
            <person name="Hu J."/>
            <person name="Xu J."/>
        </authorList>
    </citation>
    <scope>NUCLEOTIDE SEQUENCE</scope>
    <source>
        <strain evidence="7">HQ</strain>
    </source>
</reference>
<evidence type="ECO:0000256" key="2">
    <source>
        <dbReference type="ARBA" id="ARBA00023125"/>
    </source>
</evidence>
<comment type="caution">
    <text evidence="8">The sequence shown here is derived from an EMBL/GenBank/DDBJ whole genome shotgun (WGS) entry which is preliminary data.</text>
</comment>
<evidence type="ECO:0000313" key="8">
    <source>
        <dbReference type="EMBL" id="PCK24697.1"/>
    </source>
</evidence>
<dbReference type="Gene3D" id="1.10.357.10">
    <property type="entry name" value="Tetracycline Repressor, domain 2"/>
    <property type="match status" value="1"/>
</dbReference>
<dbReference type="Pfam" id="PF00440">
    <property type="entry name" value="TetR_N"/>
    <property type="match status" value="1"/>
</dbReference>
<evidence type="ECO:0000313" key="7">
    <source>
        <dbReference type="EMBL" id="MDE8644412.1"/>
    </source>
</evidence>
<dbReference type="Proteomes" id="UP001217325">
    <property type="component" value="Unassembled WGS sequence"/>
</dbReference>
<keyword evidence="2 4" id="KW-0238">DNA-binding</keyword>
<feature type="compositionally biased region" description="Acidic residues" evidence="5">
    <location>
        <begin position="1"/>
        <end position="10"/>
    </location>
</feature>
<evidence type="ECO:0000256" key="5">
    <source>
        <dbReference type="SAM" id="MobiDB-lite"/>
    </source>
</evidence>
<dbReference type="GO" id="GO:0003700">
    <property type="term" value="F:DNA-binding transcription factor activity"/>
    <property type="evidence" value="ECO:0007669"/>
    <property type="project" value="TreeGrafter"/>
</dbReference>
<dbReference type="SUPFAM" id="SSF48498">
    <property type="entry name" value="Tetracyclin repressor-like, C-terminal domain"/>
    <property type="match status" value="1"/>
</dbReference>
<keyword evidence="3" id="KW-0804">Transcription</keyword>
<dbReference type="InterPro" id="IPR001647">
    <property type="entry name" value="HTH_TetR"/>
</dbReference>
<feature type="domain" description="HTH tetR-type" evidence="6">
    <location>
        <begin position="29"/>
        <end position="90"/>
    </location>
</feature>
<dbReference type="InterPro" id="IPR050109">
    <property type="entry name" value="HTH-type_TetR-like_transc_reg"/>
</dbReference>
<dbReference type="EMBL" id="JARDXE010000003">
    <property type="protein sequence ID" value="MDE8644412.1"/>
    <property type="molecule type" value="Genomic_DNA"/>
</dbReference>
<evidence type="ECO:0000313" key="9">
    <source>
        <dbReference type="Proteomes" id="UP000230886"/>
    </source>
</evidence>
<dbReference type="Pfam" id="PF13305">
    <property type="entry name" value="TetR_C_33"/>
    <property type="match status" value="1"/>
</dbReference>
<dbReference type="AlphaFoldDB" id="A0A069JHL0"/>
<dbReference type="InterPro" id="IPR025996">
    <property type="entry name" value="MT1864/Rv1816-like_C"/>
</dbReference>
<dbReference type="PROSITE" id="PS50977">
    <property type="entry name" value="HTH_TETR_2"/>
    <property type="match status" value="1"/>
</dbReference>
<reference evidence="8 9" key="1">
    <citation type="submission" date="2017-07" db="EMBL/GenBank/DDBJ databases">
        <title>Draft sequence of Rhodococcus enclensis 23b-28.</title>
        <authorList>
            <person name="Besaury L."/>
            <person name="Sancelme M."/>
            <person name="Amato P."/>
            <person name="Lallement A."/>
            <person name="Delort A.-M."/>
        </authorList>
    </citation>
    <scope>NUCLEOTIDE SEQUENCE [LARGE SCALE GENOMIC DNA]</scope>
    <source>
        <strain evidence="8 9">23b-28</strain>
    </source>
</reference>
<evidence type="ECO:0000259" key="6">
    <source>
        <dbReference type="PROSITE" id="PS50977"/>
    </source>
</evidence>
<sequence>MSDVSEDADETGTSGSRSTRARNPRGSGARLRGEIVAAAATLIARTGSDQAVTLRSVAREVGISAPSIYGHFSDRDAIVEAVVSESLEQLHLAVADAVSAHPDPVEGLYAGCSAYVEFGISEPARYRVLFGWSRPKGQSPQSDTRGLAAFNTLVTNLDACVAAGRSASTDTFVDAVSIWTSLHGQVMLRADLPEFPWPSTDTVGEMVRSLARLVN</sequence>
<evidence type="ECO:0000256" key="3">
    <source>
        <dbReference type="ARBA" id="ARBA00023163"/>
    </source>
</evidence>
<accession>A0A069JHL0</accession>
<dbReference type="SUPFAM" id="SSF46689">
    <property type="entry name" value="Homeodomain-like"/>
    <property type="match status" value="1"/>
</dbReference>
<dbReference type="InterPro" id="IPR036271">
    <property type="entry name" value="Tet_transcr_reg_TetR-rel_C_sf"/>
</dbReference>
<dbReference type="InterPro" id="IPR009057">
    <property type="entry name" value="Homeodomain-like_sf"/>
</dbReference>
<feature type="DNA-binding region" description="H-T-H motif" evidence="4">
    <location>
        <begin position="53"/>
        <end position="72"/>
    </location>
</feature>
<dbReference type="PANTHER" id="PTHR30055:SF234">
    <property type="entry name" value="HTH-TYPE TRANSCRIPTIONAL REGULATOR BETI"/>
    <property type="match status" value="1"/>
</dbReference>
<dbReference type="GeneID" id="57485593"/>
<gene>
    <name evidence="8" type="ORF">CHR55_24465</name>
    <name evidence="7" type="ORF">PXH69_05580</name>
</gene>
<name>A0A069JHL0_RHOSG</name>
<protein>
    <submittedName>
        <fullName evidence="8">TetR/AcrR family transcriptional regulator</fullName>
    </submittedName>
</protein>
<dbReference type="GO" id="GO:0000976">
    <property type="term" value="F:transcription cis-regulatory region binding"/>
    <property type="evidence" value="ECO:0007669"/>
    <property type="project" value="TreeGrafter"/>
</dbReference>